<dbReference type="STRING" id="272123.Anacy_2988"/>
<dbReference type="AlphaFoldDB" id="K9ZGP7"/>
<evidence type="ECO:0000313" key="2">
    <source>
        <dbReference type="Proteomes" id="UP000010474"/>
    </source>
</evidence>
<gene>
    <name evidence="1" type="ordered locus">Anacy_2988</name>
</gene>
<sequence length="75" mass="8580">MSIEVGNSSYHVMEEGLKAAVSDQGKISRVQFVYPLIQKQVNRVALVSWKWNLKAKEQQPHNRLMVLIGWGEISK</sequence>
<reference evidence="2" key="1">
    <citation type="journal article" date="2013" name="Proc. Natl. Acad. Sci. U.S.A.">
        <title>Improving the coverage of the cyanobacterial phylum using diversity-driven genome sequencing.</title>
        <authorList>
            <person name="Shih P.M."/>
            <person name="Wu D."/>
            <person name="Latifi A."/>
            <person name="Axen S.D."/>
            <person name="Fewer D.P."/>
            <person name="Talla E."/>
            <person name="Calteau A."/>
            <person name="Cai F."/>
            <person name="Tandeau de Marsac N."/>
            <person name="Rippka R."/>
            <person name="Herdman M."/>
            <person name="Sivonen K."/>
            <person name="Coursin T."/>
            <person name="Laurent T."/>
            <person name="Goodwin L."/>
            <person name="Nolan M."/>
            <person name="Davenport K.W."/>
            <person name="Han C.S."/>
            <person name="Rubin E.M."/>
            <person name="Eisen J.A."/>
            <person name="Woyke T."/>
            <person name="Gugger M."/>
            <person name="Kerfeld C.A."/>
        </authorList>
    </citation>
    <scope>NUCLEOTIDE SEQUENCE [LARGE SCALE GENOMIC DNA]</scope>
    <source>
        <strain evidence="2">ATCC 27899 / PCC 7122</strain>
    </source>
</reference>
<accession>K9ZGP7</accession>
<dbReference type="HOGENOM" id="CLU_2663021_0_0_3"/>
<name>K9ZGP7_ANACC</name>
<dbReference type="EMBL" id="CP003659">
    <property type="protein sequence ID" value="AFZ58408.1"/>
    <property type="molecule type" value="Genomic_DNA"/>
</dbReference>
<keyword evidence="2" id="KW-1185">Reference proteome</keyword>
<evidence type="ECO:0000313" key="1">
    <source>
        <dbReference type="EMBL" id="AFZ58408.1"/>
    </source>
</evidence>
<dbReference type="KEGG" id="acy:Anacy_2988"/>
<protein>
    <submittedName>
        <fullName evidence="1">Uncharacterized protein</fullName>
    </submittedName>
</protein>
<organism evidence="1 2">
    <name type="scientific">Anabaena cylindrica (strain ATCC 27899 / PCC 7122)</name>
    <dbReference type="NCBI Taxonomy" id="272123"/>
    <lineage>
        <taxon>Bacteria</taxon>
        <taxon>Bacillati</taxon>
        <taxon>Cyanobacteriota</taxon>
        <taxon>Cyanophyceae</taxon>
        <taxon>Nostocales</taxon>
        <taxon>Nostocaceae</taxon>
        <taxon>Anabaena</taxon>
    </lineage>
</organism>
<proteinExistence type="predicted"/>
<dbReference type="Proteomes" id="UP000010474">
    <property type="component" value="Chromosome"/>
</dbReference>